<dbReference type="InterPro" id="IPR036058">
    <property type="entry name" value="Kazal_dom_sf"/>
</dbReference>
<protein>
    <submittedName>
        <fullName evidence="4">Uncharacterized protein LOC135194842</fullName>
    </submittedName>
</protein>
<feature type="signal peptide" evidence="1">
    <location>
        <begin position="1"/>
        <end position="16"/>
    </location>
</feature>
<reference evidence="4" key="1">
    <citation type="submission" date="2025-08" db="UniProtKB">
        <authorList>
            <consortium name="RefSeq"/>
        </authorList>
    </citation>
    <scope>IDENTIFICATION</scope>
    <source>
        <tissue evidence="4">Whole body</tissue>
    </source>
</reference>
<feature type="chain" id="PRO_5046807575" evidence="1">
    <location>
        <begin position="17"/>
        <end position="228"/>
    </location>
</feature>
<sequence length="228" mass="25955">MVIYGIILFLISQANAIFSTFEESCDDIQCSNVYDPVCGEATALNGKRVIKRYHNICYLRMIQCQFKIADVQRIPDDMCNINKILVDPVNGRRLEDFSIVGAHQACNHTCPTFCLDTYDPACAQIWAHNMQSYVYRPMINHCHIDLYSCVVGVNVTIQPLIGKCYKNPSAINFMFHIASLKTLKLLDEPPSEQITGKRSSRRANVNRITKKEIKDFLKSLGNRIRMIG</sequence>
<dbReference type="GeneID" id="135194842"/>
<keyword evidence="3" id="KW-1185">Reference proteome</keyword>
<evidence type="ECO:0000259" key="2">
    <source>
        <dbReference type="PROSITE" id="PS51465"/>
    </source>
</evidence>
<dbReference type="InterPro" id="IPR002350">
    <property type="entry name" value="Kazal_dom"/>
</dbReference>
<dbReference type="RefSeq" id="XP_064077091.1">
    <property type="nucleotide sequence ID" value="XM_064221021.1"/>
</dbReference>
<accession>A0ABM4B0L0</accession>
<organism evidence="3 4">
    <name type="scientific">Vanessa tameamea</name>
    <name type="common">Kamehameha butterfly</name>
    <dbReference type="NCBI Taxonomy" id="334116"/>
    <lineage>
        <taxon>Eukaryota</taxon>
        <taxon>Metazoa</taxon>
        <taxon>Ecdysozoa</taxon>
        <taxon>Arthropoda</taxon>
        <taxon>Hexapoda</taxon>
        <taxon>Insecta</taxon>
        <taxon>Pterygota</taxon>
        <taxon>Neoptera</taxon>
        <taxon>Endopterygota</taxon>
        <taxon>Lepidoptera</taxon>
        <taxon>Glossata</taxon>
        <taxon>Ditrysia</taxon>
        <taxon>Papilionoidea</taxon>
        <taxon>Nymphalidae</taxon>
        <taxon>Nymphalinae</taxon>
        <taxon>Vanessa</taxon>
    </lineage>
</organism>
<gene>
    <name evidence="4" type="primary">LOC135194842</name>
</gene>
<evidence type="ECO:0000313" key="4">
    <source>
        <dbReference type="RefSeq" id="XP_064077091.1"/>
    </source>
</evidence>
<dbReference type="Gene3D" id="3.30.60.30">
    <property type="match status" value="2"/>
</dbReference>
<feature type="domain" description="Kazal-like" evidence="2">
    <location>
        <begin position="19"/>
        <end position="81"/>
    </location>
</feature>
<dbReference type="SUPFAM" id="SSF100895">
    <property type="entry name" value="Kazal-type serine protease inhibitors"/>
    <property type="match status" value="1"/>
</dbReference>
<evidence type="ECO:0000313" key="3">
    <source>
        <dbReference type="Proteomes" id="UP001652626"/>
    </source>
</evidence>
<keyword evidence="1" id="KW-0732">Signal</keyword>
<proteinExistence type="predicted"/>
<dbReference type="PROSITE" id="PS51465">
    <property type="entry name" value="KAZAL_2"/>
    <property type="match status" value="1"/>
</dbReference>
<name>A0ABM4B0L0_VANTA</name>
<evidence type="ECO:0000256" key="1">
    <source>
        <dbReference type="SAM" id="SignalP"/>
    </source>
</evidence>
<dbReference type="Proteomes" id="UP001652626">
    <property type="component" value="Chromosome 5"/>
</dbReference>